<dbReference type="InterPro" id="IPR011990">
    <property type="entry name" value="TPR-like_helical_dom_sf"/>
</dbReference>
<evidence type="ECO:0000313" key="3">
    <source>
        <dbReference type="Proteomes" id="UP000266673"/>
    </source>
</evidence>
<gene>
    <name evidence="2" type="ORF">C2G38_2227296</name>
</gene>
<dbReference type="OrthoDB" id="2492133at2759"/>
<evidence type="ECO:0000313" key="2">
    <source>
        <dbReference type="EMBL" id="RIB02636.1"/>
    </source>
</evidence>
<protein>
    <submittedName>
        <fullName evidence="2">Uncharacterized protein</fullName>
    </submittedName>
</protein>
<dbReference type="InterPro" id="IPR006597">
    <property type="entry name" value="Sel1-like"/>
</dbReference>
<sequence>MDDNDLLVSLVENMVKIVVEVVRNLKIRQAKHRYRPQLYYVYRHQGHLAHSCSDQAKRECQEQMMNVRFMKIIDPKVGNYESRRRIGKGKREIISNGTVRNKVTQMKNRAIPVKSIGKGVELNKLKDNRAGVKRNEHEMFIHYQKSAQGDNPKRQYDLGLCYQYEASTDKGEKGTFELDLRNNEVIEESGDCRDKVVENEPVVVMEASLDEVIKIDAMMKGLLKTLMTNASDVKWSDDKKNMMVSSIIRDEIYMNDVIINDAPELNSKVQLIEYVDETSNVEDVSEFDLEMKMDGDASINQTSDGGETTGIEIEAPKDKGSTFWDINIDRRDQDQDGFSDERSANLDRVNGMFNRGDCYQNGTSSERDENKTFKWYLNSAKNGISNKTDEFESGHSKDVDTIKEEMLVFEWNPKGAEGDNSSVQSSLGYDETEAY</sequence>
<accession>A0A397U6E6</accession>
<dbReference type="SMART" id="SM00671">
    <property type="entry name" value="SEL1"/>
    <property type="match status" value="1"/>
</dbReference>
<dbReference type="Proteomes" id="UP000266673">
    <property type="component" value="Unassembled WGS sequence"/>
</dbReference>
<name>A0A397U6E6_9GLOM</name>
<dbReference type="EMBL" id="QKWP01002633">
    <property type="protein sequence ID" value="RIB02636.1"/>
    <property type="molecule type" value="Genomic_DNA"/>
</dbReference>
<comment type="caution">
    <text evidence="2">The sequence shown here is derived from an EMBL/GenBank/DDBJ whole genome shotgun (WGS) entry which is preliminary data.</text>
</comment>
<dbReference type="Pfam" id="PF08238">
    <property type="entry name" value="Sel1"/>
    <property type="match status" value="2"/>
</dbReference>
<reference evidence="2 3" key="1">
    <citation type="submission" date="2018-06" db="EMBL/GenBank/DDBJ databases">
        <title>Comparative genomics reveals the genomic features of Rhizophagus irregularis, R. cerebriforme, R. diaphanum and Gigaspora rosea, and their symbiotic lifestyle signature.</title>
        <authorList>
            <person name="Morin E."/>
            <person name="San Clemente H."/>
            <person name="Chen E.C.H."/>
            <person name="De La Providencia I."/>
            <person name="Hainaut M."/>
            <person name="Kuo A."/>
            <person name="Kohler A."/>
            <person name="Murat C."/>
            <person name="Tang N."/>
            <person name="Roy S."/>
            <person name="Loubradou J."/>
            <person name="Henrissat B."/>
            <person name="Grigoriev I.V."/>
            <person name="Corradi N."/>
            <person name="Roux C."/>
            <person name="Martin F.M."/>
        </authorList>
    </citation>
    <scope>NUCLEOTIDE SEQUENCE [LARGE SCALE GENOMIC DNA]</scope>
    <source>
        <strain evidence="2 3">DAOM 194757</strain>
    </source>
</reference>
<dbReference type="Gene3D" id="1.25.40.10">
    <property type="entry name" value="Tetratricopeptide repeat domain"/>
    <property type="match status" value="2"/>
</dbReference>
<organism evidence="2 3">
    <name type="scientific">Gigaspora rosea</name>
    <dbReference type="NCBI Taxonomy" id="44941"/>
    <lineage>
        <taxon>Eukaryota</taxon>
        <taxon>Fungi</taxon>
        <taxon>Fungi incertae sedis</taxon>
        <taxon>Mucoromycota</taxon>
        <taxon>Glomeromycotina</taxon>
        <taxon>Glomeromycetes</taxon>
        <taxon>Diversisporales</taxon>
        <taxon>Gigasporaceae</taxon>
        <taxon>Gigaspora</taxon>
    </lineage>
</organism>
<proteinExistence type="predicted"/>
<dbReference type="AlphaFoldDB" id="A0A397U6E6"/>
<evidence type="ECO:0000256" key="1">
    <source>
        <dbReference type="SAM" id="MobiDB-lite"/>
    </source>
</evidence>
<keyword evidence="3" id="KW-1185">Reference proteome</keyword>
<feature type="region of interest" description="Disordered" evidence="1">
    <location>
        <begin position="412"/>
        <end position="435"/>
    </location>
</feature>